<dbReference type="EMBL" id="VIWT01000004">
    <property type="protein sequence ID" value="TWF82713.1"/>
    <property type="molecule type" value="Genomic_DNA"/>
</dbReference>
<keyword evidence="3" id="KW-1185">Reference proteome</keyword>
<dbReference type="AlphaFoldDB" id="A0A561T6H3"/>
<gene>
    <name evidence="2" type="ORF">FHX73_14195</name>
</gene>
<dbReference type="InterPro" id="IPR003737">
    <property type="entry name" value="GlcNAc_PI_deacetylase-related"/>
</dbReference>
<evidence type="ECO:0000256" key="1">
    <source>
        <dbReference type="ARBA" id="ARBA00022833"/>
    </source>
</evidence>
<protein>
    <submittedName>
        <fullName evidence="2">GlcNAc-PI de-N-acetylase</fullName>
    </submittedName>
</protein>
<reference evidence="2 3" key="1">
    <citation type="submission" date="2019-06" db="EMBL/GenBank/DDBJ databases">
        <title>Sequencing the genomes of 1000 actinobacteria strains.</title>
        <authorList>
            <person name="Klenk H.-P."/>
        </authorList>
    </citation>
    <scope>NUCLEOTIDE SEQUENCE [LARGE SCALE GENOMIC DNA]</scope>
    <source>
        <strain evidence="2 3">DSM 44826</strain>
    </source>
</reference>
<organism evidence="2 3">
    <name type="scientific">Kitasatospora viridis</name>
    <dbReference type="NCBI Taxonomy" id="281105"/>
    <lineage>
        <taxon>Bacteria</taxon>
        <taxon>Bacillati</taxon>
        <taxon>Actinomycetota</taxon>
        <taxon>Actinomycetes</taxon>
        <taxon>Kitasatosporales</taxon>
        <taxon>Streptomycetaceae</taxon>
        <taxon>Kitasatospora</taxon>
    </lineage>
</organism>
<accession>A0A561T6H3</accession>
<proteinExistence type="predicted"/>
<dbReference type="GO" id="GO:0016137">
    <property type="term" value="P:glycoside metabolic process"/>
    <property type="evidence" value="ECO:0007669"/>
    <property type="project" value="UniProtKB-ARBA"/>
</dbReference>
<comment type="caution">
    <text evidence="2">The sequence shown here is derived from an EMBL/GenBank/DDBJ whole genome shotgun (WGS) entry which is preliminary data.</text>
</comment>
<dbReference type="Proteomes" id="UP000317940">
    <property type="component" value="Unassembled WGS sequence"/>
</dbReference>
<dbReference type="RefSeq" id="WP_170305214.1">
    <property type="nucleotide sequence ID" value="NZ_BAAAMZ010000017.1"/>
</dbReference>
<dbReference type="Pfam" id="PF02585">
    <property type="entry name" value="PIG-L"/>
    <property type="match status" value="1"/>
</dbReference>
<dbReference type="Gene3D" id="3.40.50.10320">
    <property type="entry name" value="LmbE-like"/>
    <property type="match status" value="1"/>
</dbReference>
<name>A0A561T6H3_9ACTN</name>
<sequence length="288" mass="30973">MTPDRAASAPVGPDPLGPDPLARALHHGTRLIVLSPHLDDAVLSCGALLLRACRTAEVTVATFFTEAGPPPHTLSARRYLRQVGDGDAARLYAARRAEDIRVMNWLAADWRHLGLPEGLFRRRAATTPARRRLQRALPELGHVYPTYRLHLAAGRIADRDEAALSEATAAVARLAAQGPALFLAPLGVGGHADHLIVRQAAAAAAGRVVYYSDFPYNLAQPADAAFVRTHHLRPCEPVPTAQPKAALIRGYRSQVDALFPDGRIPEAPELYLHPAPAFTGRLIGGGVR</sequence>
<evidence type="ECO:0000313" key="2">
    <source>
        <dbReference type="EMBL" id="TWF82713.1"/>
    </source>
</evidence>
<dbReference type="SUPFAM" id="SSF102588">
    <property type="entry name" value="LmbE-like"/>
    <property type="match status" value="1"/>
</dbReference>
<evidence type="ECO:0000313" key="3">
    <source>
        <dbReference type="Proteomes" id="UP000317940"/>
    </source>
</evidence>
<keyword evidence="1" id="KW-0862">Zinc</keyword>
<dbReference type="InterPro" id="IPR024078">
    <property type="entry name" value="LmbE-like_dom_sf"/>
</dbReference>